<accession>A0ABR4WF76</accession>
<proteinExistence type="predicted"/>
<evidence type="ECO:0000256" key="6">
    <source>
        <dbReference type="ARBA" id="ARBA00023114"/>
    </source>
</evidence>
<dbReference type="EMBL" id="ARXU01000003">
    <property type="protein sequence ID" value="KGD61946.1"/>
    <property type="molecule type" value="Genomic_DNA"/>
</dbReference>
<organism evidence="12 13">
    <name type="scientific">Alcanivorax jadensis T9</name>
    <dbReference type="NCBI Taxonomy" id="1177181"/>
    <lineage>
        <taxon>Bacteria</taxon>
        <taxon>Pseudomonadati</taxon>
        <taxon>Pseudomonadota</taxon>
        <taxon>Gammaproteobacteria</taxon>
        <taxon>Oceanospirillales</taxon>
        <taxon>Alcanivoracaceae</taxon>
        <taxon>Alcanivorax</taxon>
    </lineage>
</organism>
<comment type="caution">
    <text evidence="12">The sequence shown here is derived from an EMBL/GenBank/DDBJ whole genome shotgun (WGS) entry which is preliminary data.</text>
</comment>
<dbReference type="RefSeq" id="WP_198030623.1">
    <property type="nucleotide sequence ID" value="NZ_ARXU01000003.1"/>
</dbReference>
<evidence type="ECO:0000259" key="11">
    <source>
        <dbReference type="PROSITE" id="PS51123"/>
    </source>
</evidence>
<dbReference type="InterPro" id="IPR050330">
    <property type="entry name" value="Bact_OuterMem_StrucFunc"/>
</dbReference>
<keyword evidence="7 9" id="KW-0472">Membrane</keyword>
<dbReference type="CDD" id="cd07185">
    <property type="entry name" value="OmpA_C-like"/>
    <property type="match status" value="1"/>
</dbReference>
<evidence type="ECO:0000256" key="1">
    <source>
        <dbReference type="ARBA" id="ARBA00004571"/>
    </source>
</evidence>
<keyword evidence="2" id="KW-0813">Transport</keyword>
<keyword evidence="13" id="KW-1185">Reference proteome</keyword>
<evidence type="ECO:0000313" key="12">
    <source>
        <dbReference type="EMBL" id="KGD61946.1"/>
    </source>
</evidence>
<dbReference type="Pfam" id="PF00691">
    <property type="entry name" value="OmpA"/>
    <property type="match status" value="1"/>
</dbReference>
<keyword evidence="5" id="KW-0406">Ion transport</keyword>
<evidence type="ECO:0000256" key="4">
    <source>
        <dbReference type="ARBA" id="ARBA00022692"/>
    </source>
</evidence>
<evidence type="ECO:0000256" key="9">
    <source>
        <dbReference type="PROSITE-ProRule" id="PRU00473"/>
    </source>
</evidence>
<dbReference type="InterPro" id="IPR011250">
    <property type="entry name" value="OMP/PagP_B-barrel"/>
</dbReference>
<dbReference type="SUPFAM" id="SSF56925">
    <property type="entry name" value="OMPA-like"/>
    <property type="match status" value="1"/>
</dbReference>
<dbReference type="Proteomes" id="UP000029443">
    <property type="component" value="Unassembled WGS sequence"/>
</dbReference>
<reference evidence="12 13" key="1">
    <citation type="submission" date="2012-09" db="EMBL/GenBank/DDBJ databases">
        <title>Genome Sequence of alkane-degrading Bacterium Alcanivorax jadensis T9.</title>
        <authorList>
            <person name="Lai Q."/>
            <person name="Shao Z."/>
        </authorList>
    </citation>
    <scope>NUCLEOTIDE SEQUENCE [LARGE SCALE GENOMIC DNA]</scope>
    <source>
        <strain evidence="12 13">T9</strain>
    </source>
</reference>
<keyword evidence="3" id="KW-1134">Transmembrane beta strand</keyword>
<keyword evidence="8" id="KW-0998">Cell outer membrane</keyword>
<evidence type="ECO:0000256" key="7">
    <source>
        <dbReference type="ARBA" id="ARBA00023136"/>
    </source>
</evidence>
<keyword evidence="10" id="KW-0732">Signal</keyword>
<evidence type="ECO:0000256" key="8">
    <source>
        <dbReference type="ARBA" id="ARBA00023237"/>
    </source>
</evidence>
<evidence type="ECO:0000256" key="2">
    <source>
        <dbReference type="ARBA" id="ARBA00022448"/>
    </source>
</evidence>
<comment type="subcellular location">
    <subcellularLocation>
        <location evidence="1">Cell outer membrane</location>
        <topology evidence="1">Multi-pass membrane protein</topology>
    </subcellularLocation>
</comment>
<feature type="signal peptide" evidence="10">
    <location>
        <begin position="1"/>
        <end position="20"/>
    </location>
</feature>
<keyword evidence="6" id="KW-0626">Porin</keyword>
<evidence type="ECO:0000256" key="5">
    <source>
        <dbReference type="ARBA" id="ARBA00023065"/>
    </source>
</evidence>
<evidence type="ECO:0000256" key="3">
    <source>
        <dbReference type="ARBA" id="ARBA00022452"/>
    </source>
</evidence>
<dbReference type="PROSITE" id="PS51123">
    <property type="entry name" value="OMPA_2"/>
    <property type="match status" value="1"/>
</dbReference>
<dbReference type="PRINTS" id="PR01021">
    <property type="entry name" value="OMPADOMAIN"/>
</dbReference>
<dbReference type="PANTHER" id="PTHR30329:SF21">
    <property type="entry name" value="LIPOPROTEIN YIAD-RELATED"/>
    <property type="match status" value="1"/>
</dbReference>
<dbReference type="Gene3D" id="3.30.1330.60">
    <property type="entry name" value="OmpA-like domain"/>
    <property type="match status" value="1"/>
</dbReference>
<dbReference type="SUPFAM" id="SSF103088">
    <property type="entry name" value="OmpA-like"/>
    <property type="match status" value="1"/>
</dbReference>
<gene>
    <name evidence="12" type="ORF">T9A_01155</name>
</gene>
<keyword evidence="4" id="KW-0812">Transmembrane</keyword>
<dbReference type="InterPro" id="IPR006665">
    <property type="entry name" value="OmpA-like"/>
</dbReference>
<protein>
    <submittedName>
        <fullName evidence="12">OmpA domain-containing protein</fullName>
    </submittedName>
</protein>
<feature type="chain" id="PRO_5045091304" evidence="10">
    <location>
        <begin position="21"/>
        <end position="392"/>
    </location>
</feature>
<feature type="domain" description="OmpA-like" evidence="11">
    <location>
        <begin position="270"/>
        <end position="387"/>
    </location>
</feature>
<dbReference type="InterPro" id="IPR006664">
    <property type="entry name" value="OMP_bac"/>
</dbReference>
<name>A0ABR4WF76_9GAMM</name>
<dbReference type="InterPro" id="IPR036737">
    <property type="entry name" value="OmpA-like_sf"/>
</dbReference>
<evidence type="ECO:0000256" key="10">
    <source>
        <dbReference type="SAM" id="SignalP"/>
    </source>
</evidence>
<dbReference type="PANTHER" id="PTHR30329">
    <property type="entry name" value="STATOR ELEMENT OF FLAGELLAR MOTOR COMPLEX"/>
    <property type="match status" value="1"/>
</dbReference>
<evidence type="ECO:0000313" key="13">
    <source>
        <dbReference type="Proteomes" id="UP000029443"/>
    </source>
</evidence>
<sequence>MKKILALLPCMALISSPAYATGIGSLPSIRDNDGKVSVDVGYYYQRSDFEGIDGSLADNAMEDITRDAPYLRLNYQFHPGWLVSGIYGYEDISNDPDQDSLELGSDLRDTFFGMQLKGRLYESEQFDVGAFLQYTNHADYDFVGRVLTTDYAIEADGLRDFLAGTMLQKNYQSFDVYGGIFYQDSRADITGTVGTLNIRETIDVKSSMGGMLGVNFHIHDKWDINLEYQNRGDHGIDIAATYHFKKPRPETVTKIVEVPVEVPVMVSTPVIKPDSFEGTVHFPKGSDDIDREQRPLFRKLALFLEQNPQATVYIEGHCDCLGPEAKNQDLSEQRAMAVRNYLVEYYAINPDRIETAGFGESIPIDTNETPEGRQNNRRVRIVANVDEPDTTD</sequence>